<dbReference type="EMBL" id="HACA01018044">
    <property type="protein sequence ID" value="CDW35405.1"/>
    <property type="molecule type" value="Transcribed_RNA"/>
</dbReference>
<dbReference type="AlphaFoldDB" id="A0A0K2UCI6"/>
<reference evidence="1" key="1">
    <citation type="submission" date="2014-05" db="EMBL/GenBank/DDBJ databases">
        <authorList>
            <person name="Chronopoulou M."/>
        </authorList>
    </citation>
    <scope>NUCLEOTIDE SEQUENCE</scope>
    <source>
        <tissue evidence="1">Whole organism</tissue>
    </source>
</reference>
<organism evidence="1">
    <name type="scientific">Lepeophtheirus salmonis</name>
    <name type="common">Salmon louse</name>
    <name type="synonym">Caligus salmonis</name>
    <dbReference type="NCBI Taxonomy" id="72036"/>
    <lineage>
        <taxon>Eukaryota</taxon>
        <taxon>Metazoa</taxon>
        <taxon>Ecdysozoa</taxon>
        <taxon>Arthropoda</taxon>
        <taxon>Crustacea</taxon>
        <taxon>Multicrustacea</taxon>
        <taxon>Hexanauplia</taxon>
        <taxon>Copepoda</taxon>
        <taxon>Siphonostomatoida</taxon>
        <taxon>Caligidae</taxon>
        <taxon>Lepeophtheirus</taxon>
    </lineage>
</organism>
<dbReference type="EMBL" id="HACA01018045">
    <property type="protein sequence ID" value="CDW35406.1"/>
    <property type="molecule type" value="Transcribed_RNA"/>
</dbReference>
<name>A0A0K2UCI6_LEPSM</name>
<evidence type="ECO:0000313" key="1">
    <source>
        <dbReference type="EMBL" id="CDW35406.1"/>
    </source>
</evidence>
<protein>
    <submittedName>
        <fullName evidence="1">Uncharacterized protein</fullName>
    </submittedName>
</protein>
<sequence length="89" mass="10454">NILNSRFGILGNSCRNSSRSTKNEFKLCLRTIHTTELHRTNYLSLHFSLVVNEYGRKVLVWEVGNTCIRYTFEEFYCGEFSCHCVHIFV</sequence>
<proteinExistence type="predicted"/>
<feature type="non-terminal residue" evidence="1">
    <location>
        <position position="1"/>
    </location>
</feature>
<accession>A0A0K2UCI6</accession>